<proteinExistence type="predicted"/>
<keyword evidence="3" id="KW-1185">Reference proteome</keyword>
<dbReference type="RefSeq" id="WP_133608316.1">
    <property type="nucleotide sequence ID" value="NZ_SNZC01000002.1"/>
</dbReference>
<accession>A0A562KLP0</accession>
<dbReference type="Proteomes" id="UP000315312">
    <property type="component" value="Unassembled WGS sequence"/>
</dbReference>
<reference evidence="2 3" key="1">
    <citation type="journal article" date="2015" name="Stand. Genomic Sci.">
        <title>Genomic Encyclopedia of Bacterial and Archaeal Type Strains, Phase III: the genomes of soil and plant-associated and newly described type strains.</title>
        <authorList>
            <person name="Whitman W.B."/>
            <person name="Woyke T."/>
            <person name="Klenk H.P."/>
            <person name="Zhou Y."/>
            <person name="Lilburn T.G."/>
            <person name="Beck B.J."/>
            <person name="De Vos P."/>
            <person name="Vandamme P."/>
            <person name="Eisen J.A."/>
            <person name="Garrity G."/>
            <person name="Hugenholtz P."/>
            <person name="Kyrpides N.C."/>
        </authorList>
    </citation>
    <scope>NUCLEOTIDE SEQUENCE [LARGE SCALE GENOMIC DNA]</scope>
    <source>
        <strain evidence="2 3">CGMCC 1.6844</strain>
    </source>
</reference>
<feature type="signal peptide" evidence="1">
    <location>
        <begin position="1"/>
        <end position="22"/>
    </location>
</feature>
<evidence type="ECO:0000313" key="3">
    <source>
        <dbReference type="Proteomes" id="UP000315312"/>
    </source>
</evidence>
<evidence type="ECO:0000313" key="2">
    <source>
        <dbReference type="EMBL" id="TWH96257.1"/>
    </source>
</evidence>
<feature type="chain" id="PRO_5022823697" description="Lipoprotein" evidence="1">
    <location>
        <begin position="23"/>
        <end position="75"/>
    </location>
</feature>
<sequence>MKKVVLSLAVVAAMFVSCKEAAAEAETMVDSTATEVTETIETVADSTAVVADSAAAKVEGAADAAVEAVKEEVKK</sequence>
<keyword evidence="1" id="KW-0732">Signal</keyword>
<gene>
    <name evidence="2" type="ORF">IP97_00792</name>
</gene>
<name>A0A562KLP0_9FLAO</name>
<protein>
    <recommendedName>
        <fullName evidence="4">Lipoprotein</fullName>
    </recommendedName>
</protein>
<evidence type="ECO:0008006" key="4">
    <source>
        <dbReference type="Google" id="ProtNLM"/>
    </source>
</evidence>
<dbReference type="AlphaFoldDB" id="A0A562KLP0"/>
<organism evidence="2 3">
    <name type="scientific">Flavobacterium cheniae</name>
    <dbReference type="NCBI Taxonomy" id="295428"/>
    <lineage>
        <taxon>Bacteria</taxon>
        <taxon>Pseudomonadati</taxon>
        <taxon>Bacteroidota</taxon>
        <taxon>Flavobacteriia</taxon>
        <taxon>Flavobacteriales</taxon>
        <taxon>Flavobacteriaceae</taxon>
        <taxon>Flavobacterium</taxon>
    </lineage>
</organism>
<evidence type="ECO:0000256" key="1">
    <source>
        <dbReference type="SAM" id="SignalP"/>
    </source>
</evidence>
<dbReference type="EMBL" id="VLKM01000003">
    <property type="protein sequence ID" value="TWH96257.1"/>
    <property type="molecule type" value="Genomic_DNA"/>
</dbReference>
<comment type="caution">
    <text evidence="2">The sequence shown here is derived from an EMBL/GenBank/DDBJ whole genome shotgun (WGS) entry which is preliminary data.</text>
</comment>
<dbReference type="PROSITE" id="PS51257">
    <property type="entry name" value="PROKAR_LIPOPROTEIN"/>
    <property type="match status" value="1"/>
</dbReference>